<evidence type="ECO:0000256" key="7">
    <source>
        <dbReference type="ARBA" id="ARBA00022695"/>
    </source>
</evidence>
<name>A0A411YD60_9ACTN</name>
<evidence type="ECO:0000256" key="2">
    <source>
        <dbReference type="ARBA" id="ARBA00007663"/>
    </source>
</evidence>
<dbReference type="PANTHER" id="PTHR17490">
    <property type="entry name" value="SUA5"/>
    <property type="match status" value="1"/>
</dbReference>
<dbReference type="Proteomes" id="UP000291469">
    <property type="component" value="Chromosome"/>
</dbReference>
<dbReference type="InterPro" id="IPR017945">
    <property type="entry name" value="DHBP_synth_RibB-like_a/b_dom"/>
</dbReference>
<evidence type="ECO:0000259" key="13">
    <source>
        <dbReference type="PROSITE" id="PS51163"/>
    </source>
</evidence>
<dbReference type="PROSITE" id="PS51163">
    <property type="entry name" value="YRDC"/>
    <property type="match status" value="1"/>
</dbReference>
<evidence type="ECO:0000256" key="6">
    <source>
        <dbReference type="ARBA" id="ARBA00022694"/>
    </source>
</evidence>
<dbReference type="OrthoDB" id="9814580at2"/>
<evidence type="ECO:0000256" key="12">
    <source>
        <dbReference type="SAM" id="MobiDB-lite"/>
    </source>
</evidence>
<dbReference type="Gene3D" id="3.90.870.10">
    <property type="entry name" value="DHBP synthase"/>
    <property type="match status" value="1"/>
</dbReference>
<evidence type="ECO:0000256" key="10">
    <source>
        <dbReference type="ARBA" id="ARBA00029774"/>
    </source>
</evidence>
<dbReference type="GO" id="GO:0006450">
    <property type="term" value="P:regulation of translational fidelity"/>
    <property type="evidence" value="ECO:0007669"/>
    <property type="project" value="TreeGrafter"/>
</dbReference>
<evidence type="ECO:0000256" key="5">
    <source>
        <dbReference type="ARBA" id="ARBA00022679"/>
    </source>
</evidence>
<evidence type="ECO:0000256" key="8">
    <source>
        <dbReference type="ARBA" id="ARBA00022741"/>
    </source>
</evidence>
<dbReference type="GO" id="GO:0003725">
    <property type="term" value="F:double-stranded RNA binding"/>
    <property type="evidence" value="ECO:0007669"/>
    <property type="project" value="InterPro"/>
</dbReference>
<dbReference type="InterPro" id="IPR006070">
    <property type="entry name" value="Sua5-like_dom"/>
</dbReference>
<keyword evidence="6" id="KW-0819">tRNA processing</keyword>
<evidence type="ECO:0000313" key="14">
    <source>
        <dbReference type="EMBL" id="QBI19125.1"/>
    </source>
</evidence>
<evidence type="ECO:0000256" key="11">
    <source>
        <dbReference type="ARBA" id="ARBA00048366"/>
    </source>
</evidence>
<keyword evidence="15" id="KW-1185">Reference proteome</keyword>
<evidence type="ECO:0000313" key="15">
    <source>
        <dbReference type="Proteomes" id="UP000291469"/>
    </source>
</evidence>
<feature type="compositionally biased region" description="Acidic residues" evidence="12">
    <location>
        <begin position="261"/>
        <end position="274"/>
    </location>
</feature>
<feature type="region of interest" description="Disordered" evidence="12">
    <location>
        <begin position="212"/>
        <end position="274"/>
    </location>
</feature>
<keyword evidence="5" id="KW-0808">Transferase</keyword>
<dbReference type="GO" id="GO:0005524">
    <property type="term" value="F:ATP binding"/>
    <property type="evidence" value="ECO:0007669"/>
    <property type="project" value="UniProtKB-KW"/>
</dbReference>
<dbReference type="KEGG" id="erz:ER308_05940"/>
<dbReference type="GO" id="GO:0005737">
    <property type="term" value="C:cytoplasm"/>
    <property type="evidence" value="ECO:0007669"/>
    <property type="project" value="UniProtKB-SubCell"/>
</dbReference>
<reference evidence="14 15" key="1">
    <citation type="submission" date="2019-01" db="EMBL/GenBank/DDBJ databases">
        <title>Egibacter rhizosphaerae EGI 80759T.</title>
        <authorList>
            <person name="Chen D.-D."/>
            <person name="Tian Y."/>
            <person name="Jiao J.-Y."/>
            <person name="Zhang X.-T."/>
            <person name="Zhang Y.-G."/>
            <person name="Zhang Y."/>
            <person name="Xiao M."/>
            <person name="Shu W.-S."/>
            <person name="Li W.-J."/>
        </authorList>
    </citation>
    <scope>NUCLEOTIDE SEQUENCE [LARGE SCALE GENOMIC DNA]</scope>
    <source>
        <strain evidence="14 15">EGI 80759</strain>
    </source>
</reference>
<keyword evidence="7" id="KW-0548">Nucleotidyltransferase</keyword>
<dbReference type="InterPro" id="IPR050156">
    <property type="entry name" value="TC-AMP_synthase_SUA5"/>
</dbReference>
<gene>
    <name evidence="14" type="ORF">ER308_05940</name>
</gene>
<evidence type="ECO:0000256" key="4">
    <source>
        <dbReference type="ARBA" id="ARBA00022490"/>
    </source>
</evidence>
<dbReference type="RefSeq" id="WP_131154122.1">
    <property type="nucleotide sequence ID" value="NZ_CP036402.1"/>
</dbReference>
<dbReference type="GO" id="GO:0061710">
    <property type="term" value="F:L-threonylcarbamoyladenylate synthase"/>
    <property type="evidence" value="ECO:0007669"/>
    <property type="project" value="UniProtKB-EC"/>
</dbReference>
<protein>
    <recommendedName>
        <fullName evidence="10">L-threonylcarbamoyladenylate synthase</fullName>
        <ecNumber evidence="3">2.7.7.87</ecNumber>
    </recommendedName>
    <alternativeName>
        <fullName evidence="10">L-threonylcarbamoyladenylate synthase</fullName>
    </alternativeName>
</protein>
<sequence length="274" mass="28529">MSDVLPADDPATTERLTAELRAGLLVVAPAEHTYAVIADGFTPTATRRLLRARGAGRNRPVPVAIRTPYQITAVAQDVGDAARALMDAFWPGPLTLVLRAVPGLGVDLGNARGTIQVRMPSEPLLDELIAELGPLALTGAHRRGRARPSTVEEAREELGDSAAVYADGGPREGPLSTIVDARGDRVAVLREGELDTDAVRDVVGADRLVAPARAPATGEQGAADLPAPDDPPARDGATERTADPAAPDGATERTPSASEDPVADEASNAEEDER</sequence>
<evidence type="ECO:0000256" key="1">
    <source>
        <dbReference type="ARBA" id="ARBA00004496"/>
    </source>
</evidence>
<dbReference type="NCBIfam" id="TIGR00057">
    <property type="entry name" value="L-threonylcarbamoyladenylate synthase"/>
    <property type="match status" value="1"/>
</dbReference>
<keyword evidence="8" id="KW-0547">Nucleotide-binding</keyword>
<evidence type="ECO:0000256" key="9">
    <source>
        <dbReference type="ARBA" id="ARBA00022840"/>
    </source>
</evidence>
<dbReference type="Pfam" id="PF01300">
    <property type="entry name" value="Sua5_yciO_yrdC"/>
    <property type="match status" value="1"/>
</dbReference>
<dbReference type="GO" id="GO:0008033">
    <property type="term" value="P:tRNA processing"/>
    <property type="evidence" value="ECO:0007669"/>
    <property type="project" value="UniProtKB-KW"/>
</dbReference>
<dbReference type="EC" id="2.7.7.87" evidence="3"/>
<comment type="similarity">
    <text evidence="2">Belongs to the SUA5 family.</text>
</comment>
<dbReference type="PANTHER" id="PTHR17490:SF16">
    <property type="entry name" value="THREONYLCARBAMOYL-AMP SYNTHASE"/>
    <property type="match status" value="1"/>
</dbReference>
<evidence type="ECO:0000256" key="3">
    <source>
        <dbReference type="ARBA" id="ARBA00012584"/>
    </source>
</evidence>
<feature type="compositionally biased region" description="Basic and acidic residues" evidence="12">
    <location>
        <begin position="231"/>
        <end position="242"/>
    </location>
</feature>
<comment type="subcellular location">
    <subcellularLocation>
        <location evidence="1">Cytoplasm</location>
    </subcellularLocation>
</comment>
<proteinExistence type="inferred from homology"/>
<dbReference type="EMBL" id="CP036402">
    <property type="protein sequence ID" value="QBI19125.1"/>
    <property type="molecule type" value="Genomic_DNA"/>
</dbReference>
<keyword evidence="4" id="KW-0963">Cytoplasm</keyword>
<organism evidence="14 15">
    <name type="scientific">Egibacter rhizosphaerae</name>
    <dbReference type="NCBI Taxonomy" id="1670831"/>
    <lineage>
        <taxon>Bacteria</taxon>
        <taxon>Bacillati</taxon>
        <taxon>Actinomycetota</taxon>
        <taxon>Nitriliruptoria</taxon>
        <taxon>Egibacterales</taxon>
        <taxon>Egibacteraceae</taxon>
        <taxon>Egibacter</taxon>
    </lineage>
</organism>
<feature type="domain" description="YrdC-like" evidence="13">
    <location>
        <begin position="10"/>
        <end position="194"/>
    </location>
</feature>
<keyword evidence="9" id="KW-0067">ATP-binding</keyword>
<dbReference type="SUPFAM" id="SSF55821">
    <property type="entry name" value="YrdC/RibB"/>
    <property type="match status" value="1"/>
</dbReference>
<dbReference type="AlphaFoldDB" id="A0A411YD60"/>
<accession>A0A411YD60</accession>
<dbReference type="GO" id="GO:0000049">
    <property type="term" value="F:tRNA binding"/>
    <property type="evidence" value="ECO:0007669"/>
    <property type="project" value="TreeGrafter"/>
</dbReference>
<comment type="catalytic activity">
    <reaction evidence="11">
        <text>L-threonine + hydrogencarbonate + ATP = L-threonylcarbamoyladenylate + diphosphate + H2O</text>
        <dbReference type="Rhea" id="RHEA:36407"/>
        <dbReference type="ChEBI" id="CHEBI:15377"/>
        <dbReference type="ChEBI" id="CHEBI:17544"/>
        <dbReference type="ChEBI" id="CHEBI:30616"/>
        <dbReference type="ChEBI" id="CHEBI:33019"/>
        <dbReference type="ChEBI" id="CHEBI:57926"/>
        <dbReference type="ChEBI" id="CHEBI:73682"/>
        <dbReference type="EC" id="2.7.7.87"/>
    </reaction>
</comment>